<dbReference type="InterPro" id="IPR011009">
    <property type="entry name" value="Kinase-like_dom_sf"/>
</dbReference>
<dbReference type="OrthoDB" id="3806873at2"/>
<dbReference type="PANTHER" id="PTHR47829:SF3">
    <property type="entry name" value="AMINOGLYCOSIDE PHOSPHOTRANSFERASE DOMAIN-CONTAINING PROTEIN"/>
    <property type="match status" value="1"/>
</dbReference>
<dbReference type="GO" id="GO:0016740">
    <property type="term" value="F:transferase activity"/>
    <property type="evidence" value="ECO:0007669"/>
    <property type="project" value="UniProtKB-KW"/>
</dbReference>
<gene>
    <name evidence="3" type="ordered locus">Plav_0618</name>
</gene>
<dbReference type="AlphaFoldDB" id="A7HQQ8"/>
<evidence type="ECO:0000313" key="3">
    <source>
        <dbReference type="EMBL" id="ABS62241.1"/>
    </source>
</evidence>
<dbReference type="Gene3D" id="3.90.1200.10">
    <property type="match status" value="1"/>
</dbReference>
<dbReference type="InterPro" id="IPR002575">
    <property type="entry name" value="Aminoglycoside_PTrfase"/>
</dbReference>
<feature type="region of interest" description="Disordered" evidence="1">
    <location>
        <begin position="1"/>
        <end position="20"/>
    </location>
</feature>
<reference evidence="3 4" key="1">
    <citation type="journal article" date="2011" name="Stand. Genomic Sci.">
        <title>Complete genome sequence of Parvibaculum lavamentivorans type strain (DS-1(T)).</title>
        <authorList>
            <person name="Schleheck D."/>
            <person name="Weiss M."/>
            <person name="Pitluck S."/>
            <person name="Bruce D."/>
            <person name="Land M.L."/>
            <person name="Han S."/>
            <person name="Saunders E."/>
            <person name="Tapia R."/>
            <person name="Detter C."/>
            <person name="Brettin T."/>
            <person name="Han J."/>
            <person name="Woyke T."/>
            <person name="Goodwin L."/>
            <person name="Pennacchio L."/>
            <person name="Nolan M."/>
            <person name="Cook A.M."/>
            <person name="Kjelleberg S."/>
            <person name="Thomas T."/>
        </authorList>
    </citation>
    <scope>NUCLEOTIDE SEQUENCE [LARGE SCALE GENOMIC DNA]</scope>
    <source>
        <strain evidence="4">DS-1 / DSM 13023 / NCIMB 13966</strain>
    </source>
</reference>
<name>A7HQQ8_PARL1</name>
<feature type="domain" description="Aminoglycoside phosphotransferase" evidence="2">
    <location>
        <begin position="45"/>
        <end position="267"/>
    </location>
</feature>
<dbReference type="EMBL" id="CP000774">
    <property type="protein sequence ID" value="ABS62241.1"/>
    <property type="molecule type" value="Genomic_DNA"/>
</dbReference>
<evidence type="ECO:0000313" key="4">
    <source>
        <dbReference type="Proteomes" id="UP000006377"/>
    </source>
</evidence>
<dbReference type="Proteomes" id="UP000006377">
    <property type="component" value="Chromosome"/>
</dbReference>
<dbReference type="CDD" id="cd05154">
    <property type="entry name" value="ACAD10_11_N-like"/>
    <property type="match status" value="1"/>
</dbReference>
<evidence type="ECO:0000259" key="2">
    <source>
        <dbReference type="Pfam" id="PF01636"/>
    </source>
</evidence>
<dbReference type="PANTHER" id="PTHR47829">
    <property type="entry name" value="HYDROLASE, PUTATIVE (AFU_ORTHOLOGUE AFUA_1G12880)-RELATED"/>
    <property type="match status" value="1"/>
</dbReference>
<dbReference type="RefSeq" id="WP_011995532.1">
    <property type="nucleotide sequence ID" value="NC_009719.1"/>
</dbReference>
<dbReference type="Gene3D" id="3.30.200.20">
    <property type="entry name" value="Phosphorylase Kinase, domain 1"/>
    <property type="match status" value="1"/>
</dbReference>
<keyword evidence="3" id="KW-0808">Transferase</keyword>
<dbReference type="Pfam" id="PF01636">
    <property type="entry name" value="APH"/>
    <property type="match status" value="1"/>
</dbReference>
<dbReference type="STRING" id="402881.Plav_0618"/>
<dbReference type="InterPro" id="IPR052898">
    <property type="entry name" value="ACAD10-like"/>
</dbReference>
<proteinExistence type="predicted"/>
<organism evidence="3 4">
    <name type="scientific">Parvibaculum lavamentivorans (strain DS-1 / DSM 13023 / NCIMB 13966)</name>
    <dbReference type="NCBI Taxonomy" id="402881"/>
    <lineage>
        <taxon>Bacteria</taxon>
        <taxon>Pseudomonadati</taxon>
        <taxon>Pseudomonadota</taxon>
        <taxon>Alphaproteobacteria</taxon>
        <taxon>Hyphomicrobiales</taxon>
        <taxon>Parvibaculaceae</taxon>
        <taxon>Parvibaculum</taxon>
    </lineage>
</organism>
<accession>A7HQQ8</accession>
<sequence>MSDAAESRQDQFSGTKDVADSHKFDEKRLEQYMQAHVEGFQGPLTVKQFKGGQSNPTYQLVTPSKKYVLRRKPPGKLLPSAHAVDREYKVITALHGTGFPAPRTYCLCEDDSVIGTMFYIMDMVDGRVLWEPLLPGQDPETRWKIYDSLNETLARLHMVDYEAIGLADFGKPGNYFARQISRWTKQYVASETETIPEMNRLMEWLPANVPQEDSNSIVHGDYRLDNTVLHPSEPKVIAVLDWELSTLGHPLGDFTYSLMQWVMPGQGTGGGTGSIRTADLKSLGIPTLDEYIRMYCERTNRPNGIENLDFYFSYNFFRLAGILQGIAGRVRDGTASSEHAKQMAANVRPLAEEAWVYAQRAGAE</sequence>
<keyword evidence="4" id="KW-1185">Reference proteome</keyword>
<dbReference type="InterPro" id="IPR041726">
    <property type="entry name" value="ACAD10_11_N"/>
</dbReference>
<dbReference type="SUPFAM" id="SSF56112">
    <property type="entry name" value="Protein kinase-like (PK-like)"/>
    <property type="match status" value="1"/>
</dbReference>
<protein>
    <submittedName>
        <fullName evidence="3">Aminoglycoside phosphotransferase</fullName>
    </submittedName>
</protein>
<evidence type="ECO:0000256" key="1">
    <source>
        <dbReference type="SAM" id="MobiDB-lite"/>
    </source>
</evidence>
<dbReference type="eggNOG" id="COG3173">
    <property type="taxonomic scope" value="Bacteria"/>
</dbReference>
<dbReference type="KEGG" id="pla:Plav_0618"/>
<dbReference type="HOGENOM" id="CLU_007526_0_1_5"/>